<feature type="signal peptide" evidence="1">
    <location>
        <begin position="1"/>
        <end position="22"/>
    </location>
</feature>
<evidence type="ECO:0000313" key="2">
    <source>
        <dbReference type="EMBL" id="MDJ1114196.1"/>
    </source>
</evidence>
<name>A0ABT6ZDY7_9MICO</name>
<comment type="caution">
    <text evidence="2">The sequence shown here is derived from an EMBL/GenBank/DDBJ whole genome shotgun (WGS) entry which is preliminary data.</text>
</comment>
<dbReference type="Gene3D" id="2.60.20.10">
    <property type="entry name" value="Crystallins"/>
    <property type="match status" value="1"/>
</dbReference>
<evidence type="ECO:0008006" key="4">
    <source>
        <dbReference type="Google" id="ProtNLM"/>
    </source>
</evidence>
<dbReference type="InterPro" id="IPR011024">
    <property type="entry name" value="G_crystallin-like"/>
</dbReference>
<proteinExistence type="predicted"/>
<dbReference type="RefSeq" id="WP_283715784.1">
    <property type="nucleotide sequence ID" value="NZ_JASJND010000004.1"/>
</dbReference>
<dbReference type="SUPFAM" id="SSF49695">
    <property type="entry name" value="gamma-Crystallin-like"/>
    <property type="match status" value="1"/>
</dbReference>
<keyword evidence="3" id="KW-1185">Reference proteome</keyword>
<feature type="chain" id="PRO_5046665416" description="Peptidase inhibitor family I36" evidence="1">
    <location>
        <begin position="23"/>
        <end position="204"/>
    </location>
</feature>
<keyword evidence="1" id="KW-0732">Signal</keyword>
<evidence type="ECO:0000256" key="1">
    <source>
        <dbReference type="SAM" id="SignalP"/>
    </source>
</evidence>
<gene>
    <name evidence="2" type="ORF">QNI14_07005</name>
</gene>
<dbReference type="EMBL" id="JASJND010000004">
    <property type="protein sequence ID" value="MDJ1114196.1"/>
    <property type="molecule type" value="Genomic_DNA"/>
</dbReference>
<dbReference type="Proteomes" id="UP001321481">
    <property type="component" value="Unassembled WGS sequence"/>
</dbReference>
<protein>
    <recommendedName>
        <fullName evidence="4">Peptidase inhibitor family I36</fullName>
    </recommendedName>
</protein>
<sequence length="204" mass="21106">MATSLAGAAILALMLLAPTAGAQATPSTVGAKPAPAAAEEPIIEPRFEPRIEPGKHCVTSLDYGQSVCVENEDDLATAVKEETGLTLVESTASRKTSTSSTSTTARAASAAPAVLISRIFDDVNYGGGSFAMAYSGANCSSYTYGMPNLGEYGWNGRVSAFKSYNGCKTALFSGTGYTGSTYGYQTNASSLGSFNDDARSWRVS</sequence>
<reference evidence="2 3" key="1">
    <citation type="submission" date="2023-05" db="EMBL/GenBank/DDBJ databases">
        <title>Microbacterium dauci sp.nov., Isolated from Carrot Rhizosphere Soil.</title>
        <authorList>
            <person name="Xiao Z."/>
            <person name="Zheng J."/>
        </authorList>
    </citation>
    <scope>NUCLEOTIDE SEQUENCE [LARGE SCALE GENOMIC DNA]</scope>
    <source>
        <strain evidence="2 3">LX3-4</strain>
    </source>
</reference>
<evidence type="ECO:0000313" key="3">
    <source>
        <dbReference type="Proteomes" id="UP001321481"/>
    </source>
</evidence>
<organism evidence="2 3">
    <name type="scientific">Microbacterium dauci</name>
    <dbReference type="NCBI Taxonomy" id="3048008"/>
    <lineage>
        <taxon>Bacteria</taxon>
        <taxon>Bacillati</taxon>
        <taxon>Actinomycetota</taxon>
        <taxon>Actinomycetes</taxon>
        <taxon>Micrococcales</taxon>
        <taxon>Microbacteriaceae</taxon>
        <taxon>Microbacterium</taxon>
    </lineage>
</organism>
<accession>A0ABT6ZDY7</accession>